<gene>
    <name evidence="2" type="ordered locus">Snas_3604</name>
</gene>
<evidence type="ECO:0000256" key="1">
    <source>
        <dbReference type="SAM" id="MobiDB-lite"/>
    </source>
</evidence>
<organism evidence="2 3">
    <name type="scientific">Stackebrandtia nassauensis (strain DSM 44728 / CIP 108903 / NRRL B-16338 / NBRC 102104 / LLR-40K-21)</name>
    <dbReference type="NCBI Taxonomy" id="446470"/>
    <lineage>
        <taxon>Bacteria</taxon>
        <taxon>Bacillati</taxon>
        <taxon>Actinomycetota</taxon>
        <taxon>Actinomycetes</taxon>
        <taxon>Glycomycetales</taxon>
        <taxon>Glycomycetaceae</taxon>
        <taxon>Stackebrandtia</taxon>
    </lineage>
</organism>
<dbReference type="STRING" id="446470.Snas_3604"/>
<dbReference type="Proteomes" id="UP000000844">
    <property type="component" value="Chromosome"/>
</dbReference>
<sequence length="127" mass="13718">MSTPTTAEPSMSADKPAGGQTGDLCRRILAIHERVSNASTELNRLFSQTSIELSQLLAGGYQLHSKTLDMGIDDVAFQLHHMLVTLSNVQIDVSRVTDTAAKLPAMAKAFAHERQIDLDTAEDPPTS</sequence>
<keyword evidence="3" id="KW-1185">Reference proteome</keyword>
<dbReference type="RefSeq" id="WP_013018835.1">
    <property type="nucleotide sequence ID" value="NC_013947.1"/>
</dbReference>
<feature type="region of interest" description="Disordered" evidence="1">
    <location>
        <begin position="1"/>
        <end position="20"/>
    </location>
</feature>
<dbReference type="EMBL" id="CP001778">
    <property type="protein sequence ID" value="ADD43264.1"/>
    <property type="molecule type" value="Genomic_DNA"/>
</dbReference>
<evidence type="ECO:0000313" key="2">
    <source>
        <dbReference type="EMBL" id="ADD43264.1"/>
    </source>
</evidence>
<accession>D3PWP2</accession>
<dbReference type="KEGG" id="sna:Snas_3604"/>
<name>D3PWP2_STANL</name>
<protein>
    <submittedName>
        <fullName evidence="2">Uncharacterized protein</fullName>
    </submittedName>
</protein>
<dbReference type="AlphaFoldDB" id="D3PWP2"/>
<reference evidence="2 3" key="1">
    <citation type="journal article" date="2009" name="Stand. Genomic Sci.">
        <title>Complete genome sequence of Stackebrandtia nassauensis type strain (LLR-40K-21).</title>
        <authorList>
            <person name="Munk C."/>
            <person name="Lapidus A."/>
            <person name="Copeland A."/>
            <person name="Jando M."/>
            <person name="Mayilraj S."/>
            <person name="Glavina Del Rio T."/>
            <person name="Nolan M."/>
            <person name="Chen F."/>
            <person name="Lucas S."/>
            <person name="Tice H."/>
            <person name="Cheng J.F."/>
            <person name="Han C."/>
            <person name="Detter J.C."/>
            <person name="Bruce D."/>
            <person name="Goodwin L."/>
            <person name="Chain P."/>
            <person name="Pitluck S."/>
            <person name="Goker M."/>
            <person name="Ovchinikova G."/>
            <person name="Pati A."/>
            <person name="Ivanova N."/>
            <person name="Mavromatis K."/>
            <person name="Chen A."/>
            <person name="Palaniappan K."/>
            <person name="Land M."/>
            <person name="Hauser L."/>
            <person name="Chang Y.J."/>
            <person name="Jeffries C.D."/>
            <person name="Bristow J."/>
            <person name="Eisen J.A."/>
            <person name="Markowitz V."/>
            <person name="Hugenholtz P."/>
            <person name="Kyrpides N.C."/>
            <person name="Klenk H.P."/>
        </authorList>
    </citation>
    <scope>NUCLEOTIDE SEQUENCE [LARGE SCALE GENOMIC DNA]</scope>
    <source>
        <strain evidence="3">DSM 44728 / CIP 108903 / NRRL B-16338 / NBRC 102104 / LLR-40K-21</strain>
    </source>
</reference>
<evidence type="ECO:0000313" key="3">
    <source>
        <dbReference type="Proteomes" id="UP000000844"/>
    </source>
</evidence>
<dbReference type="HOGENOM" id="CLU_1969194_0_0_11"/>
<proteinExistence type="predicted"/>